<organism evidence="1 2">
    <name type="scientific">Flagellimonas pacifica</name>
    <dbReference type="NCBI Taxonomy" id="1247520"/>
    <lineage>
        <taxon>Bacteria</taxon>
        <taxon>Pseudomonadati</taxon>
        <taxon>Bacteroidota</taxon>
        <taxon>Flavobacteriia</taxon>
        <taxon>Flavobacteriales</taxon>
        <taxon>Flavobacteriaceae</taxon>
        <taxon>Flagellimonas</taxon>
    </lineage>
</organism>
<gene>
    <name evidence="1" type="ORF">SAMN06265377_2174</name>
</gene>
<dbReference type="Proteomes" id="UP000219048">
    <property type="component" value="Unassembled WGS sequence"/>
</dbReference>
<proteinExistence type="predicted"/>
<protein>
    <submittedName>
        <fullName evidence="1">Uncharacterized protein</fullName>
    </submittedName>
</protein>
<reference evidence="2" key="1">
    <citation type="submission" date="2017-09" db="EMBL/GenBank/DDBJ databases">
        <authorList>
            <person name="Varghese N."/>
            <person name="Submissions S."/>
        </authorList>
    </citation>
    <scope>NUCLEOTIDE SEQUENCE [LARGE SCALE GENOMIC DNA]</scope>
    <source>
        <strain evidence="2">DSM 25885</strain>
    </source>
</reference>
<name>A0A285MUH8_9FLAO</name>
<dbReference type="AlphaFoldDB" id="A0A285MUH8"/>
<evidence type="ECO:0000313" key="1">
    <source>
        <dbReference type="EMBL" id="SNZ00353.1"/>
    </source>
</evidence>
<dbReference type="EMBL" id="OBEH01000003">
    <property type="protein sequence ID" value="SNZ00353.1"/>
    <property type="molecule type" value="Genomic_DNA"/>
</dbReference>
<keyword evidence="2" id="KW-1185">Reference proteome</keyword>
<evidence type="ECO:0000313" key="2">
    <source>
        <dbReference type="Proteomes" id="UP000219048"/>
    </source>
</evidence>
<accession>A0A285MUH8</accession>
<dbReference type="RefSeq" id="WP_097045825.1">
    <property type="nucleotide sequence ID" value="NZ_OBEH01000003.1"/>
</dbReference>
<dbReference type="OrthoDB" id="282517at2"/>
<sequence length="137" mass="16188">MEKHFELSDFEFEKQFIDCKLSPSNFSHEAHLRLAWININKYGIAKAEKNIQNQLQKYVESVGAKDKYNTTLTLAAIKAVYHFMLKSNSNNFKDFMNEFPQLKNNFKRLMDCHYGFDIYNSDKAKTEFLEPDLLPFD</sequence>